<evidence type="ECO:0000313" key="2">
    <source>
        <dbReference type="Proteomes" id="UP001060215"/>
    </source>
</evidence>
<keyword evidence="2" id="KW-1185">Reference proteome</keyword>
<name>A0ACC0H2P7_9ERIC</name>
<accession>A0ACC0H2P7</accession>
<reference evidence="1 2" key="1">
    <citation type="journal article" date="2022" name="Plant J.">
        <title>Chromosome-level genome of Camellia lanceoleosa provides a valuable resource for understanding genome evolution and self-incompatibility.</title>
        <authorList>
            <person name="Gong W."/>
            <person name="Xiao S."/>
            <person name="Wang L."/>
            <person name="Liao Z."/>
            <person name="Chang Y."/>
            <person name="Mo W."/>
            <person name="Hu G."/>
            <person name="Li W."/>
            <person name="Zhao G."/>
            <person name="Zhu H."/>
            <person name="Hu X."/>
            <person name="Ji K."/>
            <person name="Xiang X."/>
            <person name="Song Q."/>
            <person name="Yuan D."/>
            <person name="Jin S."/>
            <person name="Zhang L."/>
        </authorList>
    </citation>
    <scope>NUCLEOTIDE SEQUENCE [LARGE SCALE GENOMIC DNA]</scope>
    <source>
        <strain evidence="1">SQ_2022a</strain>
    </source>
</reference>
<proteinExistence type="predicted"/>
<evidence type="ECO:0000313" key="1">
    <source>
        <dbReference type="EMBL" id="KAI8007743.1"/>
    </source>
</evidence>
<sequence>MKGPKATSIAHKKIDSEYSFCFLISFLLFSFRSTASDFAFAFMLVFRRMVKKRKADASAKKEKTSKKNSGAPKRSSSAFFVFIASWFIHLKLSECVPLEQSVLTHELDAIKSTPQMLVSYESRPHTQTVPVSIDCGVSTRRLQPRRMSSYRTRTADNMSNADCRRTSRGERTTKKGFGIVEIVDLKCGNADKSWSRPITDQFKKLSFSRLSD</sequence>
<organism evidence="1 2">
    <name type="scientific">Camellia lanceoleosa</name>
    <dbReference type="NCBI Taxonomy" id="1840588"/>
    <lineage>
        <taxon>Eukaryota</taxon>
        <taxon>Viridiplantae</taxon>
        <taxon>Streptophyta</taxon>
        <taxon>Embryophyta</taxon>
        <taxon>Tracheophyta</taxon>
        <taxon>Spermatophyta</taxon>
        <taxon>Magnoliopsida</taxon>
        <taxon>eudicotyledons</taxon>
        <taxon>Gunneridae</taxon>
        <taxon>Pentapetalae</taxon>
        <taxon>asterids</taxon>
        <taxon>Ericales</taxon>
        <taxon>Theaceae</taxon>
        <taxon>Camellia</taxon>
    </lineage>
</organism>
<dbReference type="Proteomes" id="UP001060215">
    <property type="component" value="Chromosome 7"/>
</dbReference>
<comment type="caution">
    <text evidence="1">The sequence shown here is derived from an EMBL/GenBank/DDBJ whole genome shotgun (WGS) entry which is preliminary data.</text>
</comment>
<protein>
    <submittedName>
        <fullName evidence="1">Uncharacterized protein</fullName>
    </submittedName>
</protein>
<dbReference type="EMBL" id="CM045764">
    <property type="protein sequence ID" value="KAI8007743.1"/>
    <property type="molecule type" value="Genomic_DNA"/>
</dbReference>
<gene>
    <name evidence="1" type="ORF">LOK49_LG07G02515</name>
</gene>